<keyword evidence="2" id="KW-1133">Transmembrane helix</keyword>
<feature type="region of interest" description="Disordered" evidence="1">
    <location>
        <begin position="340"/>
        <end position="361"/>
    </location>
</feature>
<keyword evidence="2" id="KW-0812">Transmembrane</keyword>
<feature type="non-terminal residue" evidence="3">
    <location>
        <position position="1348"/>
    </location>
</feature>
<dbReference type="Proteomes" id="UP000838878">
    <property type="component" value="Chromosome 6"/>
</dbReference>
<feature type="transmembrane region" description="Helical" evidence="2">
    <location>
        <begin position="394"/>
        <end position="420"/>
    </location>
</feature>
<keyword evidence="4" id="KW-1185">Reference proteome</keyword>
<feature type="compositionally biased region" description="Polar residues" evidence="1">
    <location>
        <begin position="587"/>
        <end position="603"/>
    </location>
</feature>
<evidence type="ECO:0000313" key="4">
    <source>
        <dbReference type="Proteomes" id="UP000838878"/>
    </source>
</evidence>
<reference evidence="3" key="1">
    <citation type="submission" date="2021-12" db="EMBL/GenBank/DDBJ databases">
        <authorList>
            <person name="Martin H S."/>
        </authorList>
    </citation>
    <scope>NUCLEOTIDE SEQUENCE</scope>
</reference>
<gene>
    <name evidence="3" type="ORF">BINO364_LOCUS12599</name>
</gene>
<feature type="compositionally biased region" description="Low complexity" evidence="1">
    <location>
        <begin position="7"/>
        <end position="24"/>
    </location>
</feature>
<evidence type="ECO:0000313" key="3">
    <source>
        <dbReference type="EMBL" id="CAH0727224.1"/>
    </source>
</evidence>
<feature type="transmembrane region" description="Helical" evidence="2">
    <location>
        <begin position="828"/>
        <end position="847"/>
    </location>
</feature>
<feature type="compositionally biased region" description="Basic residues" evidence="1">
    <location>
        <begin position="759"/>
        <end position="777"/>
    </location>
</feature>
<dbReference type="OrthoDB" id="6623421at2759"/>
<accession>A0A8J9YCD7</accession>
<feature type="compositionally biased region" description="Polar residues" evidence="1">
    <location>
        <begin position="340"/>
        <end position="359"/>
    </location>
</feature>
<protein>
    <submittedName>
        <fullName evidence="3">Uncharacterized protein</fullName>
    </submittedName>
</protein>
<proteinExistence type="predicted"/>
<evidence type="ECO:0000256" key="1">
    <source>
        <dbReference type="SAM" id="MobiDB-lite"/>
    </source>
</evidence>
<organism evidence="3 4">
    <name type="scientific">Brenthis ino</name>
    <name type="common">lesser marbled fritillary</name>
    <dbReference type="NCBI Taxonomy" id="405034"/>
    <lineage>
        <taxon>Eukaryota</taxon>
        <taxon>Metazoa</taxon>
        <taxon>Ecdysozoa</taxon>
        <taxon>Arthropoda</taxon>
        <taxon>Hexapoda</taxon>
        <taxon>Insecta</taxon>
        <taxon>Pterygota</taxon>
        <taxon>Neoptera</taxon>
        <taxon>Endopterygota</taxon>
        <taxon>Lepidoptera</taxon>
        <taxon>Glossata</taxon>
        <taxon>Ditrysia</taxon>
        <taxon>Papilionoidea</taxon>
        <taxon>Nymphalidae</taxon>
        <taxon>Heliconiinae</taxon>
        <taxon>Argynnini</taxon>
        <taxon>Brenthis</taxon>
    </lineage>
</organism>
<feature type="region of interest" description="Disordered" evidence="1">
    <location>
        <begin position="1"/>
        <end position="38"/>
    </location>
</feature>
<evidence type="ECO:0000256" key="2">
    <source>
        <dbReference type="SAM" id="Phobius"/>
    </source>
</evidence>
<feature type="region of interest" description="Disordered" evidence="1">
    <location>
        <begin position="749"/>
        <end position="785"/>
    </location>
</feature>
<feature type="compositionally biased region" description="Low complexity" evidence="1">
    <location>
        <begin position="1038"/>
        <end position="1051"/>
    </location>
</feature>
<sequence length="1348" mass="150897">MQKINKVKLNNNKQSNNLQNQNYNTGVRPTYSNKISSSKSSNKIKKVVTKWTDNTKYDDVNISHEPTISEEREGNLVSSQTPNLKIPYSSNTENFDQATEISKNVFHTQSDNKRYTVTYHKPMIPQYDDDLIYSDNVQITDFPYNIRPNYVYTTPKPTPIITNVGYPKPWPSYHTYQENNRPTRKPIKSTTAKNPYNYNNVNHFSPFPSNNFDVTTFPASMGYTDRIVIRPDQYNASPDDCPTIFVTLNNTFQGQGKEACPDLNIAVNTNVVNKNVVVESDEDTDMTLTDVFGLPLEESGSDENTNDYVESQENDDGQTEDISDEDLEISNYNAANNIESESSEPANFASPSSALSTYTRPGRPNDDDDIFSSIIDFFKPNLKSFSWLAAINPLSFGALAFILTPLVVLFAGVSGLLAFFGPWAFSGRELPEVHMYRPQWQLDDYYNGFHLNSIPNDRKGHASETNEEDKNTEKPVEIINDNTARDVKNKAPVIGESIQKVANQLLDKSNKTNNMAAIPDTRIPPKLKTQIVHKQKIKTRHEDGDESFESSHVGVAVPVTMEELELENKEVSNESSTTNEGISTWILLSNPANKDNASVSTEPTKSEEAQKKQRPAVSKNKTKKPQNKIPTAKRPIIGSTNKADLIAGGSAINENVYNKIKDTVLTNVQKNKNSPVRTTTVSTTTLPPSTEALTTRATVTIPIIKVTSKPVKKANKNKVKVSTTTTALAPVVTESALLKVEPKEQEIELEISTPATTTKKPKRSSNKKKTKKRKTTKPKKETSTAIATELKTTNKTKINKISKKPNTTTGPFTTQIYNYFSREVMPSVGVGVIGLAGLVGIASYFLYPFATPVRRTIEVDKKDDIYRHNAEEYASEGNGQPEEEMLGTVLAGMPINSKQKFNPYAGQTAYINRYPAKKDQDIRYRHVANNYEPNRNVHFPQQKTGIAHGAVYPEPINYNHNHYQYETRHAYTTEKKYEKPQTYTPYPAVEPIYAAPQTGPSAISSYGSDTSSSVVYGVKPSEDTDFKPVYPYETQFYSESTSSPVTYSPTSMYLGSNNEADDTDDSKYSEENSEAGSADNKFVVGNVPKELTESATPVVVPEHGPRKLNRRRRNIRRKRNIVGSIEEILKAARENKENEIFISNEIDEGLGGPITPKPVEIIQLKNEDTITPENKDVFTVYAVSMDPSKEQEVDASTIKNEVIESISTLPIDDKKQNTETEMSNELDITTKSFKVYEVFPTTKIEDESSPLINEDGSKYSTVRNVNTETTTEVKLESTSTVPYGPNKPKPTFTPEVITYPPLTSGGIFDFIKRLVEFKYRLGLSILQSTSESLSRYLRNLDDKLVKNK</sequence>
<name>A0A8J9YCD7_9NEOP</name>
<keyword evidence="2" id="KW-0472">Membrane</keyword>
<feature type="compositionally biased region" description="Acidic residues" evidence="1">
    <location>
        <begin position="299"/>
        <end position="320"/>
    </location>
</feature>
<feature type="region of interest" description="Disordered" evidence="1">
    <location>
        <begin position="587"/>
        <end position="636"/>
    </location>
</feature>
<feature type="region of interest" description="Disordered" evidence="1">
    <location>
        <begin position="1038"/>
        <end position="1083"/>
    </location>
</feature>
<feature type="region of interest" description="Disordered" evidence="1">
    <location>
        <begin position="294"/>
        <end position="320"/>
    </location>
</feature>
<dbReference type="EMBL" id="OV170226">
    <property type="protein sequence ID" value="CAH0727224.1"/>
    <property type="molecule type" value="Genomic_DNA"/>
</dbReference>